<organism evidence="1 2">
    <name type="scientific">candidate division WWE3 bacterium CG_4_10_14_0_2_um_filter_41_14</name>
    <dbReference type="NCBI Taxonomy" id="1975072"/>
    <lineage>
        <taxon>Bacteria</taxon>
        <taxon>Katanobacteria</taxon>
    </lineage>
</organism>
<evidence type="ECO:0000313" key="2">
    <source>
        <dbReference type="Proteomes" id="UP000228920"/>
    </source>
</evidence>
<name>A0A2M7TJR6_UNCKA</name>
<dbReference type="AlphaFoldDB" id="A0A2M7TJR6"/>
<gene>
    <name evidence="1" type="ORF">COY32_02620</name>
</gene>
<proteinExistence type="predicted"/>
<dbReference type="EMBL" id="PFNL01000074">
    <property type="protein sequence ID" value="PIZ46895.1"/>
    <property type="molecule type" value="Genomic_DNA"/>
</dbReference>
<accession>A0A2M7TJR6</accession>
<comment type="caution">
    <text evidence="1">The sequence shown here is derived from an EMBL/GenBank/DDBJ whole genome shotgun (WGS) entry which is preliminary data.</text>
</comment>
<dbReference type="Proteomes" id="UP000228920">
    <property type="component" value="Unassembled WGS sequence"/>
</dbReference>
<evidence type="ECO:0000313" key="1">
    <source>
        <dbReference type="EMBL" id="PIZ46895.1"/>
    </source>
</evidence>
<protein>
    <submittedName>
        <fullName evidence="1">Uncharacterized protein</fullName>
    </submittedName>
</protein>
<sequence>MDDITTTDDELIVDEGTETVDMLGDDTDEDNGGFDEIVLEGDDELEGGDDEVVGEIDDEVVVGDMTEEVM</sequence>
<reference evidence="2" key="1">
    <citation type="submission" date="2017-09" db="EMBL/GenBank/DDBJ databases">
        <title>Depth-based differentiation of microbial function through sediment-hosted aquifers and enrichment of novel symbionts in the deep terrestrial subsurface.</title>
        <authorList>
            <person name="Probst A.J."/>
            <person name="Ladd B."/>
            <person name="Jarett J.K."/>
            <person name="Geller-Mcgrath D.E."/>
            <person name="Sieber C.M.K."/>
            <person name="Emerson J.B."/>
            <person name="Anantharaman K."/>
            <person name="Thomas B.C."/>
            <person name="Malmstrom R."/>
            <person name="Stieglmeier M."/>
            <person name="Klingl A."/>
            <person name="Woyke T."/>
            <person name="Ryan C.M."/>
            <person name="Banfield J.F."/>
        </authorList>
    </citation>
    <scope>NUCLEOTIDE SEQUENCE [LARGE SCALE GENOMIC DNA]</scope>
</reference>